<sequence length="145" mass="15759">MRYWTNVPAQRIRELAHCLSEQFQVEDLEIPQSGLALVPLADAAMGETYYLGEIPVAKAHVRLTDPKGGTAEGAAIVMDDRTSLIRALAILDAVTAVAWPGHEDALKLLHEGKRAVEATAANRKKLLAATRVDFSLLAAQEDDDE</sequence>
<gene>
    <name evidence="1" type="ORF">E1N52_40025</name>
</gene>
<dbReference type="AlphaFoldDB" id="A0A4R5L4A9"/>
<dbReference type="GO" id="GO:0016829">
    <property type="term" value="F:lyase activity"/>
    <property type="evidence" value="ECO:0007669"/>
    <property type="project" value="UniProtKB-KW"/>
</dbReference>
<protein>
    <submittedName>
        <fullName evidence="1">Phosphonate C-P lyase system protein PhnG</fullName>
    </submittedName>
</protein>
<comment type="caution">
    <text evidence="1">The sequence shown here is derived from an EMBL/GenBank/DDBJ whole genome shotgun (WGS) entry which is preliminary data.</text>
</comment>
<dbReference type="EMBL" id="SMOD01000064">
    <property type="protein sequence ID" value="TDG02394.1"/>
    <property type="molecule type" value="Genomic_DNA"/>
</dbReference>
<keyword evidence="1" id="KW-0456">Lyase</keyword>
<accession>A0A4R5L4A9</accession>
<evidence type="ECO:0000313" key="2">
    <source>
        <dbReference type="Proteomes" id="UP000295606"/>
    </source>
</evidence>
<dbReference type="InterPro" id="IPR009609">
    <property type="entry name" value="Phosphonate_metab_PhnG"/>
</dbReference>
<proteinExistence type="predicted"/>
<dbReference type="GO" id="GO:0019634">
    <property type="term" value="P:organic phosphonate metabolic process"/>
    <property type="evidence" value="ECO:0007669"/>
    <property type="project" value="InterPro"/>
</dbReference>
<organism evidence="1 2">
    <name type="scientific">Paraburkholderia guartelaensis</name>
    <dbReference type="NCBI Taxonomy" id="2546446"/>
    <lineage>
        <taxon>Bacteria</taxon>
        <taxon>Pseudomonadati</taxon>
        <taxon>Pseudomonadota</taxon>
        <taxon>Betaproteobacteria</taxon>
        <taxon>Burkholderiales</taxon>
        <taxon>Burkholderiaceae</taxon>
        <taxon>Paraburkholderia</taxon>
    </lineage>
</organism>
<dbReference type="Proteomes" id="UP000295606">
    <property type="component" value="Unassembled WGS sequence"/>
</dbReference>
<name>A0A4R5L4A9_9BURK</name>
<dbReference type="OrthoDB" id="5615100at2"/>
<reference evidence="1 2" key="1">
    <citation type="submission" date="2019-03" db="EMBL/GenBank/DDBJ databases">
        <title>Paraburkholderia sp. isolated from native Mimosa gymnas in Guartela State Park, Brazil.</title>
        <authorList>
            <person name="Paulitsch F."/>
            <person name="Hungria M."/>
            <person name="Delamuta J.R.M."/>
            <person name="Ribeiro R.A."/>
            <person name="Dall'Agnol R."/>
            <person name="Silva J.S.B."/>
        </authorList>
    </citation>
    <scope>NUCLEOTIDE SEQUENCE [LARGE SCALE GENOMIC DNA]</scope>
    <source>
        <strain evidence="1 2">CNPSo 3008</strain>
    </source>
</reference>
<evidence type="ECO:0000313" key="1">
    <source>
        <dbReference type="EMBL" id="TDG02394.1"/>
    </source>
</evidence>
<dbReference type="Pfam" id="PF06754">
    <property type="entry name" value="PhnG"/>
    <property type="match status" value="1"/>
</dbReference>
<dbReference type="GO" id="GO:0015716">
    <property type="term" value="P:organic phosphonate transport"/>
    <property type="evidence" value="ECO:0007669"/>
    <property type="project" value="InterPro"/>
</dbReference>